<feature type="compositionally biased region" description="Polar residues" evidence="1">
    <location>
        <begin position="105"/>
        <end position="127"/>
    </location>
</feature>
<feature type="transmembrane region" description="Helical" evidence="2">
    <location>
        <begin position="256"/>
        <end position="277"/>
    </location>
</feature>
<dbReference type="AlphaFoldDB" id="A0A2U3DX40"/>
<evidence type="ECO:0000313" key="4">
    <source>
        <dbReference type="Proteomes" id="UP000245956"/>
    </source>
</evidence>
<reference evidence="3 4" key="1">
    <citation type="journal article" date="2016" name="Front. Microbiol.">
        <title>Genome and transcriptome sequences reveal the specific parasitism of the nematophagous Purpureocillium lilacinum 36-1.</title>
        <authorList>
            <person name="Xie J."/>
            <person name="Li S."/>
            <person name="Mo C."/>
            <person name="Xiao X."/>
            <person name="Peng D."/>
            <person name="Wang G."/>
            <person name="Xiao Y."/>
        </authorList>
    </citation>
    <scope>NUCLEOTIDE SEQUENCE [LARGE SCALE GENOMIC DNA]</scope>
    <source>
        <strain evidence="3 4">36-1</strain>
    </source>
</reference>
<accession>A0A2U3DX40</accession>
<evidence type="ECO:0000313" key="3">
    <source>
        <dbReference type="EMBL" id="PWI66830.1"/>
    </source>
</evidence>
<organism evidence="3 4">
    <name type="scientific">Purpureocillium lilacinum</name>
    <name type="common">Paecilomyces lilacinus</name>
    <dbReference type="NCBI Taxonomy" id="33203"/>
    <lineage>
        <taxon>Eukaryota</taxon>
        <taxon>Fungi</taxon>
        <taxon>Dikarya</taxon>
        <taxon>Ascomycota</taxon>
        <taxon>Pezizomycotina</taxon>
        <taxon>Sordariomycetes</taxon>
        <taxon>Hypocreomycetidae</taxon>
        <taxon>Hypocreales</taxon>
        <taxon>Ophiocordycipitaceae</taxon>
        <taxon>Purpureocillium</taxon>
    </lineage>
</organism>
<feature type="compositionally biased region" description="Acidic residues" evidence="1">
    <location>
        <begin position="54"/>
        <end position="65"/>
    </location>
</feature>
<comment type="caution">
    <text evidence="3">The sequence shown here is derived from an EMBL/GenBank/DDBJ whole genome shotgun (WGS) entry which is preliminary data.</text>
</comment>
<keyword evidence="2" id="KW-1133">Transmembrane helix</keyword>
<feature type="region of interest" description="Disordered" evidence="1">
    <location>
        <begin position="320"/>
        <end position="341"/>
    </location>
</feature>
<feature type="compositionally biased region" description="Low complexity" evidence="1">
    <location>
        <begin position="85"/>
        <end position="101"/>
    </location>
</feature>
<evidence type="ECO:0000256" key="1">
    <source>
        <dbReference type="SAM" id="MobiDB-lite"/>
    </source>
</evidence>
<proteinExistence type="predicted"/>
<sequence length="415" mass="44428">MISVVAGENPAEMTSRAVVDPYDGDAEARRSTTTRRRAGGGKLRRRISRREYASDESDSGSECENDFPTRPQARRRRCVNPSNTSASPQQSPSSESESGSAYDEFSNSDSDAETTATHRLPPSTQASSALTGDLRLISSSVVQVTSTQTLPIATTSLANSSTPVVSLSLSPTTFPLVPGNFFETPSTSSTLTATRTSEVTETASGTSAAIDTPAGPQQPTVVTDNEVDSQAPGSATDRAAISGSSTPSGLSAGADAGIVVGTLAFVATLLLLGICCYRRRKNGRGTFGRLPDEQAPMRRESETALVDGYMRAVYASEEQSTHTGFRAQNTTSPPINVISPSPPVSQWGLQDEYSSIEHRRSLGLARPGQAYIDRHRVQSVAPTEVTDATESSWRTWQVDQSRATQKKDWKRSMFF</sequence>
<feature type="region of interest" description="Disordered" evidence="1">
    <location>
        <begin position="1"/>
        <end position="127"/>
    </location>
</feature>
<feature type="compositionally biased region" description="Polar residues" evidence="1">
    <location>
        <begin position="320"/>
        <end position="331"/>
    </location>
</feature>
<dbReference type="Proteomes" id="UP000245956">
    <property type="component" value="Unassembled WGS sequence"/>
</dbReference>
<gene>
    <name evidence="3" type="ORF">PCL_04674</name>
</gene>
<keyword evidence="2" id="KW-0472">Membrane</keyword>
<dbReference type="EMBL" id="LCWV01000022">
    <property type="protein sequence ID" value="PWI66830.1"/>
    <property type="molecule type" value="Genomic_DNA"/>
</dbReference>
<name>A0A2U3DX40_PURLI</name>
<feature type="compositionally biased region" description="Basic residues" evidence="1">
    <location>
        <begin position="32"/>
        <end position="48"/>
    </location>
</feature>
<protein>
    <submittedName>
        <fullName evidence="3">Uncharacterized protein</fullName>
    </submittedName>
</protein>
<feature type="region of interest" description="Disordered" evidence="1">
    <location>
        <begin position="200"/>
        <end position="249"/>
    </location>
</feature>
<feature type="compositionally biased region" description="Polar residues" evidence="1">
    <location>
        <begin position="200"/>
        <end position="223"/>
    </location>
</feature>
<keyword evidence="2" id="KW-0812">Transmembrane</keyword>
<evidence type="ECO:0000256" key="2">
    <source>
        <dbReference type="SAM" id="Phobius"/>
    </source>
</evidence>